<proteinExistence type="predicted"/>
<organism evidence="1 2">
    <name type="scientific">Coregonus suidteri</name>
    <dbReference type="NCBI Taxonomy" id="861788"/>
    <lineage>
        <taxon>Eukaryota</taxon>
        <taxon>Metazoa</taxon>
        <taxon>Chordata</taxon>
        <taxon>Craniata</taxon>
        <taxon>Vertebrata</taxon>
        <taxon>Euteleostomi</taxon>
        <taxon>Actinopterygii</taxon>
        <taxon>Neopterygii</taxon>
        <taxon>Teleostei</taxon>
        <taxon>Protacanthopterygii</taxon>
        <taxon>Salmoniformes</taxon>
        <taxon>Salmonidae</taxon>
        <taxon>Coregoninae</taxon>
        <taxon>Coregonus</taxon>
    </lineage>
</organism>
<comment type="caution">
    <text evidence="1">The sequence shown here is derived from an EMBL/GenBank/DDBJ whole genome shotgun (WGS) entry which is preliminary data.</text>
</comment>
<gene>
    <name evidence="1" type="ORF">J4Q44_G00123310</name>
</gene>
<sequence>MFNSGHNLKDVVYFDLEDRLYMKSHPLFSKEKNALQIQLFYDDFETANPLGSKKSIHKLGGIYFTLRHFPPKFNSILVNIHLCALIHTQDLKTYGFDSILEPIVSDLKVLETEVIEVPVFSGRIHGSIVQVTGDNLGIHYLFGFVESFSARYCYRFCLTEKVDFQTVFSEDDPRVTLQTKHMHSDHCQTIQLNPTLPHVHSVKHACLLNSLQYFNTTDKSVDIMHDILGVAQCEEKLVTVYLYTVVFYNS</sequence>
<protein>
    <submittedName>
        <fullName evidence="1">Uncharacterized protein</fullName>
    </submittedName>
</protein>
<dbReference type="EMBL" id="JAGTTL010000010">
    <property type="protein sequence ID" value="KAK6316931.1"/>
    <property type="molecule type" value="Genomic_DNA"/>
</dbReference>
<evidence type="ECO:0000313" key="1">
    <source>
        <dbReference type="EMBL" id="KAK6316931.1"/>
    </source>
</evidence>
<dbReference type="Proteomes" id="UP001356427">
    <property type="component" value="Unassembled WGS sequence"/>
</dbReference>
<accession>A0AAN8M473</accession>
<name>A0AAN8M473_9TELE</name>
<keyword evidence="2" id="KW-1185">Reference proteome</keyword>
<evidence type="ECO:0000313" key="2">
    <source>
        <dbReference type="Proteomes" id="UP001356427"/>
    </source>
</evidence>
<dbReference type="AlphaFoldDB" id="A0AAN8M473"/>
<reference evidence="1 2" key="1">
    <citation type="submission" date="2021-04" db="EMBL/GenBank/DDBJ databases">
        <authorList>
            <person name="De Guttry C."/>
            <person name="Zahm M."/>
            <person name="Klopp C."/>
            <person name="Cabau C."/>
            <person name="Louis A."/>
            <person name="Berthelot C."/>
            <person name="Parey E."/>
            <person name="Roest Crollius H."/>
            <person name="Montfort J."/>
            <person name="Robinson-Rechavi M."/>
            <person name="Bucao C."/>
            <person name="Bouchez O."/>
            <person name="Gislard M."/>
            <person name="Lluch J."/>
            <person name="Milhes M."/>
            <person name="Lampietro C."/>
            <person name="Lopez Roques C."/>
            <person name="Donnadieu C."/>
            <person name="Braasch I."/>
            <person name="Desvignes T."/>
            <person name="Postlethwait J."/>
            <person name="Bobe J."/>
            <person name="Wedekind C."/>
            <person name="Guiguen Y."/>
        </authorList>
    </citation>
    <scope>NUCLEOTIDE SEQUENCE [LARGE SCALE GENOMIC DNA]</scope>
    <source>
        <strain evidence="1">Cs_M1</strain>
        <tissue evidence="1">Blood</tissue>
    </source>
</reference>